<evidence type="ECO:0000256" key="1">
    <source>
        <dbReference type="SAM" id="SignalP"/>
    </source>
</evidence>
<keyword evidence="3" id="KW-1185">Reference proteome</keyword>
<keyword evidence="1" id="KW-0732">Signal</keyword>
<sequence>MKNNIFKRIAKVFLITSLAILYISCSANKPSSNIKEFFNYPNPFNPKETYTTFKVSIDTGEIIEAKLYIYSQEGSLVDEKTMTISADKKEASAIWSAIDKNGNYLPPSIYTSKVILKDNQDSTFVSEFKTSVI</sequence>
<dbReference type="AlphaFoldDB" id="A0A3B6W172"/>
<evidence type="ECO:0000313" key="2">
    <source>
        <dbReference type="EMBL" id="AGA67489.1"/>
    </source>
</evidence>
<name>A0A3B6W172_BRAPL</name>
<reference evidence="2 3" key="1">
    <citation type="journal article" date="2013" name="Genome Announc.">
        <title>Complete Genome Sequence of the Porcine Strain Brachyspira pilosicoli P43/6/78(T.).</title>
        <authorList>
            <person name="Lin C."/>
            <person name="den Bakker H.C."/>
            <person name="Suzuki H."/>
            <person name="Lefebure T."/>
            <person name="Ponnala L."/>
            <person name="Sun Q."/>
            <person name="Stanhope M.J."/>
            <person name="Wiedmann M."/>
            <person name="Duhamel G.E."/>
        </authorList>
    </citation>
    <scope>NUCLEOTIDE SEQUENCE [LARGE SCALE GENOMIC DNA]</scope>
    <source>
        <strain evidence="2 3">P43/6/78</strain>
    </source>
</reference>
<protein>
    <recommendedName>
        <fullName evidence="4">FlgD Ig-like domain-containing protein</fullName>
    </recommendedName>
</protein>
<dbReference type="RefSeq" id="WP_013243642.1">
    <property type="nucleotide sequence ID" value="NC_019908.1"/>
</dbReference>
<feature type="signal peptide" evidence="1">
    <location>
        <begin position="1"/>
        <end position="29"/>
    </location>
</feature>
<evidence type="ECO:0000313" key="3">
    <source>
        <dbReference type="Proteomes" id="UP000010793"/>
    </source>
</evidence>
<gene>
    <name evidence="2" type="ORF">BPP43_11725</name>
</gene>
<dbReference type="Gene3D" id="2.60.40.4070">
    <property type="match status" value="1"/>
</dbReference>
<accession>A0A3B6W172</accession>
<dbReference type="EMBL" id="CP002873">
    <property type="protein sequence ID" value="AGA67489.1"/>
    <property type="molecule type" value="Genomic_DNA"/>
</dbReference>
<proteinExistence type="predicted"/>
<feature type="chain" id="PRO_5017364355" description="FlgD Ig-like domain-containing protein" evidence="1">
    <location>
        <begin position="30"/>
        <end position="133"/>
    </location>
</feature>
<dbReference type="KEGG" id="bpip:BPP43_11725"/>
<organism evidence="2 3">
    <name type="scientific">Brachyspira pilosicoli P43/6/78</name>
    <dbReference type="NCBI Taxonomy" id="1042417"/>
    <lineage>
        <taxon>Bacteria</taxon>
        <taxon>Pseudomonadati</taxon>
        <taxon>Spirochaetota</taxon>
        <taxon>Spirochaetia</taxon>
        <taxon>Brachyspirales</taxon>
        <taxon>Brachyspiraceae</taxon>
        <taxon>Brachyspira</taxon>
    </lineage>
</organism>
<dbReference type="Proteomes" id="UP000010793">
    <property type="component" value="Chromosome"/>
</dbReference>
<dbReference type="GeneID" id="56439261"/>
<evidence type="ECO:0008006" key="4">
    <source>
        <dbReference type="Google" id="ProtNLM"/>
    </source>
</evidence>